<comment type="caution">
    <text evidence="1">The sequence shown here is derived from an EMBL/GenBank/DDBJ whole genome shotgun (WGS) entry which is preliminary data.</text>
</comment>
<dbReference type="Gene3D" id="1.20.1250.20">
    <property type="entry name" value="MFS general substrate transporter like domains"/>
    <property type="match status" value="1"/>
</dbReference>
<accession>A0A7W7PNF5</accession>
<evidence type="ECO:0000313" key="1">
    <source>
        <dbReference type="EMBL" id="MBB4895458.1"/>
    </source>
</evidence>
<protein>
    <submittedName>
        <fullName evidence="1">Uncharacterized protein</fullName>
    </submittedName>
</protein>
<dbReference type="RefSeq" id="WP_184351237.1">
    <property type="nucleotide sequence ID" value="NZ_JACHJH010000007.1"/>
</dbReference>
<gene>
    <name evidence="1" type="ORF">FHS39_004536</name>
</gene>
<dbReference type="SUPFAM" id="SSF103473">
    <property type="entry name" value="MFS general substrate transporter"/>
    <property type="match status" value="1"/>
</dbReference>
<evidence type="ECO:0000313" key="2">
    <source>
        <dbReference type="Proteomes" id="UP000556084"/>
    </source>
</evidence>
<organism evidence="1 2">
    <name type="scientific">Streptomyces olivoverticillatus</name>
    <dbReference type="NCBI Taxonomy" id="66427"/>
    <lineage>
        <taxon>Bacteria</taxon>
        <taxon>Bacillati</taxon>
        <taxon>Actinomycetota</taxon>
        <taxon>Actinomycetes</taxon>
        <taxon>Kitasatosporales</taxon>
        <taxon>Streptomycetaceae</taxon>
        <taxon>Streptomyces</taxon>
    </lineage>
</organism>
<dbReference type="InterPro" id="IPR036259">
    <property type="entry name" value="MFS_trans_sf"/>
</dbReference>
<sequence length="60" mass="6263">MLHHLAFNGTVFINSLQLQQVRGLSPMQAGLRLLLAPAALALGRIAAGRLAPRLGCGPSC</sequence>
<dbReference type="AlphaFoldDB" id="A0A7W7PNF5"/>
<reference evidence="1 2" key="1">
    <citation type="submission" date="2020-08" db="EMBL/GenBank/DDBJ databases">
        <title>Genomic Encyclopedia of Type Strains, Phase III (KMG-III): the genomes of soil and plant-associated and newly described type strains.</title>
        <authorList>
            <person name="Whitman W."/>
        </authorList>
    </citation>
    <scope>NUCLEOTIDE SEQUENCE [LARGE SCALE GENOMIC DNA]</scope>
    <source>
        <strain evidence="1 2">CECT 3266</strain>
    </source>
</reference>
<proteinExistence type="predicted"/>
<name>A0A7W7PNF5_9ACTN</name>
<keyword evidence="2" id="KW-1185">Reference proteome</keyword>
<dbReference type="Proteomes" id="UP000556084">
    <property type="component" value="Unassembled WGS sequence"/>
</dbReference>
<dbReference type="EMBL" id="JACHJH010000007">
    <property type="protein sequence ID" value="MBB4895458.1"/>
    <property type="molecule type" value="Genomic_DNA"/>
</dbReference>